<sequence>MFQEAYALIISQLRRGRKRCVLGEGETPMYVNVDMRDGSLLNTWIDALQASFAAVQVLNGDIDEAVCIHAIYYSLWKRYDALPERYNWHLKIPDVYFYPLRPELAESTYMLYRATQNPFYLRVGFDILQSLNTFARVKCGYATVHNVVDKSLEDRMESFFLSETVKYLYLLFDVNNAVNRNEERIMFTTEGHIIPIDKRIRDPVYDAPQYFSRNHSCIAFKLDRHRPPLDQSRLAQIFRIAGMSRSGKRWTNFVTGMKKFNSLASIDSKEVIIEGSSNEPKVSHIPSSVRFSWLSTNPINLMSTQSSPDFDLVSVDTHYCVVEGKLLPSSCLRALFKLKRTGTRFIVEKYIPSSLAMFFAWIAPFVPYNYEEVRIITPIS</sequence>
<dbReference type="InterPro" id="IPR036026">
    <property type="entry name" value="Seven-hairpin_glycosidases"/>
</dbReference>
<evidence type="ECO:0000256" key="4">
    <source>
        <dbReference type="ARBA" id="ARBA00023180"/>
    </source>
</evidence>
<dbReference type="GO" id="GO:0005975">
    <property type="term" value="P:carbohydrate metabolic process"/>
    <property type="evidence" value="ECO:0007669"/>
    <property type="project" value="InterPro"/>
</dbReference>
<keyword evidence="6" id="KW-0378">Hydrolase</keyword>
<dbReference type="SUPFAM" id="SSF48225">
    <property type="entry name" value="Seven-hairpin glycosidases"/>
    <property type="match status" value="1"/>
</dbReference>
<evidence type="ECO:0000256" key="3">
    <source>
        <dbReference type="ARBA" id="ARBA00022824"/>
    </source>
</evidence>
<dbReference type="GO" id="GO:0004571">
    <property type="term" value="F:mannosyl-oligosaccharide 1,2-alpha-mannosidase activity"/>
    <property type="evidence" value="ECO:0007669"/>
    <property type="project" value="InterPro"/>
</dbReference>
<keyword evidence="5" id="KW-0106">Calcium</keyword>
<keyword evidence="6" id="KW-0326">Glycosidase</keyword>
<evidence type="ECO:0000256" key="5">
    <source>
        <dbReference type="PIRSR" id="PIRSR601382-2"/>
    </source>
</evidence>
<gene>
    <name evidence="7" type="ORF">NAV_LOCUS8786</name>
</gene>
<dbReference type="Gene3D" id="1.50.10.10">
    <property type="match status" value="1"/>
</dbReference>
<dbReference type="EC" id="3.2.1.-" evidence="6"/>
<reference evidence="7 8" key="1">
    <citation type="submission" date="2018-08" db="EMBL/GenBank/DDBJ databases">
        <authorList>
            <person name="Laetsch R D."/>
            <person name="Stevens L."/>
            <person name="Kumar S."/>
            <person name="Blaxter L. M."/>
        </authorList>
    </citation>
    <scope>NUCLEOTIDE SEQUENCE [LARGE SCALE GENOMIC DNA]</scope>
</reference>
<comment type="subcellular location">
    <subcellularLocation>
        <location evidence="1">Endoplasmic reticulum</location>
    </subcellularLocation>
</comment>
<name>A0A498SNU2_ACAVI</name>
<dbReference type="GO" id="GO:0005509">
    <property type="term" value="F:calcium ion binding"/>
    <property type="evidence" value="ECO:0007669"/>
    <property type="project" value="InterPro"/>
</dbReference>
<proteinExistence type="inferred from homology"/>
<dbReference type="GO" id="GO:0044322">
    <property type="term" value="C:endoplasmic reticulum quality control compartment"/>
    <property type="evidence" value="ECO:0007669"/>
    <property type="project" value="GOC"/>
</dbReference>
<dbReference type="PANTHER" id="PTHR45679:SF5">
    <property type="entry name" value="ER DEGRADATION-ENHANCING ALPHA-MANNOSIDASE-LIKE PROTEIN 1"/>
    <property type="match status" value="1"/>
</dbReference>
<keyword evidence="3" id="KW-0256">Endoplasmic reticulum</keyword>
<evidence type="ECO:0000313" key="7">
    <source>
        <dbReference type="EMBL" id="VBB33995.1"/>
    </source>
</evidence>
<protein>
    <recommendedName>
        <fullName evidence="6">alpha-1,2-Mannosidase</fullName>
        <ecNumber evidence="6">3.2.1.-</ecNumber>
    </recommendedName>
</protein>
<accession>A0A498SNU2</accession>
<dbReference type="PRINTS" id="PR00747">
    <property type="entry name" value="GLYHDRLASE47"/>
</dbReference>
<dbReference type="Proteomes" id="UP000276991">
    <property type="component" value="Unassembled WGS sequence"/>
</dbReference>
<evidence type="ECO:0000256" key="6">
    <source>
        <dbReference type="RuleBase" id="RU361193"/>
    </source>
</evidence>
<keyword evidence="5" id="KW-0479">Metal-binding</keyword>
<dbReference type="STRING" id="6277.A0A498SNU2"/>
<dbReference type="GO" id="GO:0016020">
    <property type="term" value="C:membrane"/>
    <property type="evidence" value="ECO:0007669"/>
    <property type="project" value="InterPro"/>
</dbReference>
<evidence type="ECO:0000256" key="2">
    <source>
        <dbReference type="ARBA" id="ARBA00007658"/>
    </source>
</evidence>
<evidence type="ECO:0000313" key="8">
    <source>
        <dbReference type="Proteomes" id="UP000276991"/>
    </source>
</evidence>
<dbReference type="InterPro" id="IPR012341">
    <property type="entry name" value="6hp_glycosidase-like_sf"/>
</dbReference>
<dbReference type="EMBL" id="UPTC01002917">
    <property type="protein sequence ID" value="VBB33995.1"/>
    <property type="molecule type" value="Genomic_DNA"/>
</dbReference>
<dbReference type="OrthoDB" id="8118055at2759"/>
<dbReference type="InterPro" id="IPR044674">
    <property type="entry name" value="EDEM1/2/3"/>
</dbReference>
<dbReference type="InterPro" id="IPR001382">
    <property type="entry name" value="Glyco_hydro_47"/>
</dbReference>
<comment type="similarity">
    <text evidence="2 6">Belongs to the glycosyl hydrolase 47 family.</text>
</comment>
<dbReference type="Pfam" id="PF01532">
    <property type="entry name" value="Glyco_hydro_47"/>
    <property type="match status" value="1"/>
</dbReference>
<keyword evidence="8" id="KW-1185">Reference proteome</keyword>
<evidence type="ECO:0000256" key="1">
    <source>
        <dbReference type="ARBA" id="ARBA00004240"/>
    </source>
</evidence>
<organism evidence="7 8">
    <name type="scientific">Acanthocheilonema viteae</name>
    <name type="common">Filarial nematode worm</name>
    <name type="synonym">Dipetalonema viteae</name>
    <dbReference type="NCBI Taxonomy" id="6277"/>
    <lineage>
        <taxon>Eukaryota</taxon>
        <taxon>Metazoa</taxon>
        <taxon>Ecdysozoa</taxon>
        <taxon>Nematoda</taxon>
        <taxon>Chromadorea</taxon>
        <taxon>Rhabditida</taxon>
        <taxon>Spirurina</taxon>
        <taxon>Spiruromorpha</taxon>
        <taxon>Filarioidea</taxon>
        <taxon>Onchocercidae</taxon>
        <taxon>Acanthocheilonema</taxon>
    </lineage>
</organism>
<feature type="binding site" evidence="5">
    <location>
        <position position="189"/>
    </location>
    <ligand>
        <name>Ca(2+)</name>
        <dbReference type="ChEBI" id="CHEBI:29108"/>
    </ligand>
</feature>
<dbReference type="PANTHER" id="PTHR45679">
    <property type="entry name" value="ER DEGRADATION-ENHANCING ALPHA-MANNOSIDASE-LIKE PROTEIN 2"/>
    <property type="match status" value="1"/>
</dbReference>
<comment type="cofactor">
    <cofactor evidence="5">
        <name>Ca(2+)</name>
        <dbReference type="ChEBI" id="CHEBI:29108"/>
    </cofactor>
</comment>
<dbReference type="AlphaFoldDB" id="A0A498SNU2"/>
<dbReference type="GO" id="GO:1904380">
    <property type="term" value="P:endoplasmic reticulum mannose trimming"/>
    <property type="evidence" value="ECO:0007669"/>
    <property type="project" value="InterPro"/>
</dbReference>
<keyword evidence="4" id="KW-0325">Glycoprotein</keyword>
<feature type="non-terminal residue" evidence="7">
    <location>
        <position position="380"/>
    </location>
</feature>